<comment type="catalytic activity">
    <reaction evidence="1">
        <text>ATP + protein L-histidine = ADP + protein N-phospho-L-histidine.</text>
        <dbReference type="EC" id="2.7.13.3"/>
    </reaction>
</comment>
<dbReference type="SMART" id="SM00448">
    <property type="entry name" value="REC"/>
    <property type="match status" value="1"/>
</dbReference>
<dbReference type="NCBIfam" id="TIGR00229">
    <property type="entry name" value="sensory_box"/>
    <property type="match status" value="3"/>
</dbReference>
<dbReference type="Pfam" id="PF00072">
    <property type="entry name" value="Response_reg"/>
    <property type="match status" value="1"/>
</dbReference>
<dbReference type="Gene3D" id="3.30.450.40">
    <property type="match status" value="1"/>
</dbReference>
<dbReference type="Gene3D" id="3.30.450.20">
    <property type="entry name" value="PAS domain"/>
    <property type="match status" value="3"/>
</dbReference>
<evidence type="ECO:0000256" key="9">
    <source>
        <dbReference type="PROSITE-ProRule" id="PRU00169"/>
    </source>
</evidence>
<dbReference type="GO" id="GO:0005524">
    <property type="term" value="F:ATP binding"/>
    <property type="evidence" value="ECO:0007669"/>
    <property type="project" value="UniProtKB-KW"/>
</dbReference>
<keyword evidence="7" id="KW-0067">ATP-binding</keyword>
<name>A0A2V2N6S5_9EURY</name>
<dbReference type="EC" id="2.7.13.3" evidence="2"/>
<keyword evidence="6" id="KW-0418">Kinase</keyword>
<evidence type="ECO:0000259" key="13">
    <source>
        <dbReference type="PROSITE" id="PS50113"/>
    </source>
</evidence>
<dbReference type="PROSITE" id="PS50112">
    <property type="entry name" value="PAS"/>
    <property type="match status" value="2"/>
</dbReference>
<evidence type="ECO:0000256" key="6">
    <source>
        <dbReference type="ARBA" id="ARBA00022777"/>
    </source>
</evidence>
<feature type="domain" description="PAS" evidence="12">
    <location>
        <begin position="292"/>
        <end position="344"/>
    </location>
</feature>
<dbReference type="InterPro" id="IPR001789">
    <property type="entry name" value="Sig_transdc_resp-reg_receiver"/>
</dbReference>
<dbReference type="InterPro" id="IPR035965">
    <property type="entry name" value="PAS-like_dom_sf"/>
</dbReference>
<dbReference type="InterPro" id="IPR013656">
    <property type="entry name" value="PAS_4"/>
</dbReference>
<dbReference type="PANTHER" id="PTHR41523:SF8">
    <property type="entry name" value="ETHYLENE RESPONSE SENSOR PROTEIN"/>
    <property type="match status" value="1"/>
</dbReference>
<comment type="caution">
    <text evidence="14">The sequence shown here is derived from an EMBL/GenBank/DDBJ whole genome shotgun (WGS) entry which is preliminary data.</text>
</comment>
<dbReference type="PROSITE" id="PS50113">
    <property type="entry name" value="PAC"/>
    <property type="match status" value="2"/>
</dbReference>
<dbReference type="InterPro" id="IPR029016">
    <property type="entry name" value="GAF-like_dom_sf"/>
</dbReference>
<dbReference type="InterPro" id="IPR003594">
    <property type="entry name" value="HATPase_dom"/>
</dbReference>
<dbReference type="Proteomes" id="UP000245657">
    <property type="component" value="Unassembled WGS sequence"/>
</dbReference>
<dbReference type="EMBL" id="QGMY01000002">
    <property type="protein sequence ID" value="PWR74320.1"/>
    <property type="molecule type" value="Genomic_DNA"/>
</dbReference>
<dbReference type="PANTHER" id="PTHR41523">
    <property type="entry name" value="TWO-COMPONENT SYSTEM SENSOR PROTEIN"/>
    <property type="match status" value="1"/>
</dbReference>
<evidence type="ECO:0000256" key="8">
    <source>
        <dbReference type="ARBA" id="ARBA00023026"/>
    </source>
</evidence>
<dbReference type="Pfam" id="PF08448">
    <property type="entry name" value="PAS_4"/>
    <property type="match status" value="1"/>
</dbReference>
<keyword evidence="8" id="KW-0843">Virulence</keyword>
<evidence type="ECO:0000259" key="11">
    <source>
        <dbReference type="PROSITE" id="PS50110"/>
    </source>
</evidence>
<accession>A0A2V2N6S5</accession>
<dbReference type="InterPro" id="IPR036890">
    <property type="entry name" value="HATPase_C_sf"/>
</dbReference>
<keyword evidence="15" id="KW-1185">Reference proteome</keyword>
<organism evidence="14 15">
    <name type="scientific">Methanospirillum lacunae</name>
    <dbReference type="NCBI Taxonomy" id="668570"/>
    <lineage>
        <taxon>Archaea</taxon>
        <taxon>Methanobacteriati</taxon>
        <taxon>Methanobacteriota</taxon>
        <taxon>Stenosarchaea group</taxon>
        <taxon>Methanomicrobia</taxon>
        <taxon>Methanomicrobiales</taxon>
        <taxon>Methanospirillaceae</taxon>
        <taxon>Methanospirillum</taxon>
    </lineage>
</organism>
<sequence>MIKLVAVDDEPAFTELLEIYLKDFGDFDIVTYTSPIEALDHLLSDNADAFISDYSMAEMDGISFYNEIKARHLNIPFLLLTAYDEKKIILNAMNSGIDFIQFKNTKPSILFTEIAQKIRSAVAKNRAQKEVQKGIKKREYYINIQRELMNRLTCSTTLNQASDTCLSSVKNLLHCQTGSIHLYNPISEKIELLIAHNLPNELLKHFTYGDVYKVINTGQPLYFSAEDSENPLLITGGQIPISGSNNIIGVLSFIFDIHQTVKPDLRDTVELLVSLLGNSILRIKSEELVRNRQEELNELYNAMEELVVVIDMDGAILNINPAVTRTLGYFENELLGEPIHILYPFEIRDSIVFQFLDLTRNGGKIRNAHPFMTKNGVLIPVETRGTIGVWSGHHVLFCISREIGDRLKAEQSLYEYVERLKAILSSSTAQIYMKDASLKYLTANEPFIQFVNVKDQSIYGLTDDDLFSPTVAKQKKEIDLKVISEDSPVYDVEEEFFFNDGTPVWLVSSKIPTHDQTGKITGIVGTSVDITSLVQTRQELQIRDRILSAVSTLAFLLVRNSDWGPLIPQCLSLLGEATEKECAFFSCLTSNDGSLSCRPSYNWWKNNPSDLMRSKILSAINDQIVKNFDILKDSPSIQGTIEINSDDISEESKNTSLFSYIILPINTSVSIPAVLGFIGSNNFKPTPAEIDTLITASGIMGSVIERTQTEELFHKPVDRSLVGIYLVQDNMFMYVNPRMSEILGYPRDSLQMMPFALCFHPDDINMAISRHNRIIETPEAHDDYEIRAITADGRTIFLENLLSQFTFQGRPAVIGSIMDITTRKNSEIELKQSLNEKEILLREVHHRVKNNMQIIVSLLRMQKNMIDDPKIVDILQESKNRILSMAMIHEKLYNTANLESINLLEYLDTLANTIISDFSLKKSLITLDLSCDPTIEMTIDVGIPLGLIINELLTNSFKHGFSKDQQGKISINVSREEEGWINIIYRDTGKGLPDGFVLDNCDSLGMQLIQNLVFQSSGEMTMSSNKGIIVTLKIPINEGFFTKEEN</sequence>
<feature type="domain" description="PAC" evidence="13">
    <location>
        <begin position="490"/>
        <end position="542"/>
    </location>
</feature>
<dbReference type="CDD" id="cd00156">
    <property type="entry name" value="REC"/>
    <property type="match status" value="1"/>
</dbReference>
<dbReference type="InterPro" id="IPR001610">
    <property type="entry name" value="PAC"/>
</dbReference>
<dbReference type="InterPro" id="IPR000700">
    <property type="entry name" value="PAS-assoc_C"/>
</dbReference>
<evidence type="ECO:0000313" key="14">
    <source>
        <dbReference type="EMBL" id="PWR74320.1"/>
    </source>
</evidence>
<dbReference type="Pfam" id="PF07568">
    <property type="entry name" value="HisKA_2"/>
    <property type="match status" value="1"/>
</dbReference>
<reference evidence="14 15" key="1">
    <citation type="submission" date="2018-05" db="EMBL/GenBank/DDBJ databases">
        <title>Draft genome of Methanospirillum lacunae Ki8-1.</title>
        <authorList>
            <person name="Dueholm M.S."/>
            <person name="Nielsen P.H."/>
            <person name="Bakmann L.F."/>
            <person name="Otzen D.E."/>
        </authorList>
    </citation>
    <scope>NUCLEOTIDE SEQUENCE [LARGE SCALE GENOMIC DNA]</scope>
    <source>
        <strain evidence="14 15">Ki8-1</strain>
    </source>
</reference>
<feature type="domain" description="PAS" evidence="12">
    <location>
        <begin position="729"/>
        <end position="778"/>
    </location>
</feature>
<dbReference type="RefSeq" id="WP_109967599.1">
    <property type="nucleotide sequence ID" value="NZ_CP176093.1"/>
</dbReference>
<feature type="domain" description="Response regulatory" evidence="11">
    <location>
        <begin position="3"/>
        <end position="118"/>
    </location>
</feature>
<keyword evidence="5" id="KW-0547">Nucleotide-binding</keyword>
<dbReference type="SUPFAM" id="SSF55781">
    <property type="entry name" value="GAF domain-like"/>
    <property type="match status" value="2"/>
</dbReference>
<dbReference type="GO" id="GO:0004673">
    <property type="term" value="F:protein histidine kinase activity"/>
    <property type="evidence" value="ECO:0007669"/>
    <property type="project" value="UniProtKB-EC"/>
</dbReference>
<keyword evidence="4" id="KW-0808">Transferase</keyword>
<dbReference type="OrthoDB" id="135748at2157"/>
<dbReference type="Gene3D" id="3.40.50.2300">
    <property type="match status" value="1"/>
</dbReference>
<evidence type="ECO:0000259" key="12">
    <source>
        <dbReference type="PROSITE" id="PS50112"/>
    </source>
</evidence>
<dbReference type="SMART" id="SM00086">
    <property type="entry name" value="PAC"/>
    <property type="match status" value="2"/>
</dbReference>
<dbReference type="InterPro" id="IPR013655">
    <property type="entry name" value="PAS_fold_3"/>
</dbReference>
<feature type="domain" description="Histidine kinase" evidence="10">
    <location>
        <begin position="843"/>
        <end position="1038"/>
    </location>
</feature>
<evidence type="ECO:0000256" key="1">
    <source>
        <dbReference type="ARBA" id="ARBA00000085"/>
    </source>
</evidence>
<evidence type="ECO:0000259" key="10">
    <source>
        <dbReference type="PROSITE" id="PS50109"/>
    </source>
</evidence>
<dbReference type="SUPFAM" id="SSF55874">
    <property type="entry name" value="ATPase domain of HSP90 chaperone/DNA topoisomerase II/histidine kinase"/>
    <property type="match status" value="1"/>
</dbReference>
<dbReference type="CDD" id="cd00130">
    <property type="entry name" value="PAS"/>
    <property type="match status" value="3"/>
</dbReference>
<proteinExistence type="predicted"/>
<dbReference type="AlphaFoldDB" id="A0A2V2N6S5"/>
<dbReference type="GO" id="GO:0000160">
    <property type="term" value="P:phosphorelay signal transduction system"/>
    <property type="evidence" value="ECO:0007669"/>
    <property type="project" value="InterPro"/>
</dbReference>
<dbReference type="SUPFAM" id="SSF55785">
    <property type="entry name" value="PYP-like sensor domain (PAS domain)"/>
    <property type="match status" value="3"/>
</dbReference>
<gene>
    <name evidence="14" type="ORF">DK846_04010</name>
</gene>
<dbReference type="InterPro" id="IPR000014">
    <property type="entry name" value="PAS"/>
</dbReference>
<dbReference type="SMART" id="SM00387">
    <property type="entry name" value="HATPase_c"/>
    <property type="match status" value="1"/>
</dbReference>
<dbReference type="Pfam" id="PF02518">
    <property type="entry name" value="HATPase_c"/>
    <property type="match status" value="1"/>
</dbReference>
<evidence type="ECO:0000256" key="5">
    <source>
        <dbReference type="ARBA" id="ARBA00022741"/>
    </source>
</evidence>
<dbReference type="Gene3D" id="3.30.565.10">
    <property type="entry name" value="Histidine kinase-like ATPase, C-terminal domain"/>
    <property type="match status" value="1"/>
</dbReference>
<dbReference type="InterPro" id="IPR011495">
    <property type="entry name" value="Sig_transdc_His_kin_sub2_dim/P"/>
</dbReference>
<dbReference type="PROSITE" id="PS50109">
    <property type="entry name" value="HIS_KIN"/>
    <property type="match status" value="1"/>
</dbReference>
<dbReference type="Pfam" id="PF13426">
    <property type="entry name" value="PAS_9"/>
    <property type="match status" value="1"/>
</dbReference>
<dbReference type="Pfam" id="PF08447">
    <property type="entry name" value="PAS_3"/>
    <property type="match status" value="1"/>
</dbReference>
<dbReference type="SUPFAM" id="SSF52172">
    <property type="entry name" value="CheY-like"/>
    <property type="match status" value="1"/>
</dbReference>
<dbReference type="SMART" id="SM00091">
    <property type="entry name" value="PAS"/>
    <property type="match status" value="3"/>
</dbReference>
<dbReference type="InterPro" id="IPR011006">
    <property type="entry name" value="CheY-like_superfamily"/>
</dbReference>
<protein>
    <recommendedName>
        <fullName evidence="2">histidine kinase</fullName>
        <ecNumber evidence="2">2.7.13.3</ecNumber>
    </recommendedName>
</protein>
<dbReference type="InterPro" id="IPR005467">
    <property type="entry name" value="His_kinase_dom"/>
</dbReference>
<evidence type="ECO:0000256" key="2">
    <source>
        <dbReference type="ARBA" id="ARBA00012438"/>
    </source>
</evidence>
<evidence type="ECO:0000256" key="3">
    <source>
        <dbReference type="ARBA" id="ARBA00022553"/>
    </source>
</evidence>
<evidence type="ECO:0000313" key="15">
    <source>
        <dbReference type="Proteomes" id="UP000245657"/>
    </source>
</evidence>
<feature type="modified residue" description="4-aspartylphosphate" evidence="9">
    <location>
        <position position="53"/>
    </location>
</feature>
<dbReference type="GeneID" id="97549701"/>
<keyword evidence="3 9" id="KW-0597">Phosphoprotein</keyword>
<evidence type="ECO:0000256" key="7">
    <source>
        <dbReference type="ARBA" id="ARBA00022840"/>
    </source>
</evidence>
<dbReference type="PROSITE" id="PS50110">
    <property type="entry name" value="RESPONSE_REGULATORY"/>
    <property type="match status" value="1"/>
</dbReference>
<feature type="domain" description="PAC" evidence="13">
    <location>
        <begin position="782"/>
        <end position="832"/>
    </location>
</feature>
<evidence type="ECO:0000256" key="4">
    <source>
        <dbReference type="ARBA" id="ARBA00022679"/>
    </source>
</evidence>